<feature type="transmembrane region" description="Helical" evidence="1">
    <location>
        <begin position="54"/>
        <end position="75"/>
    </location>
</feature>
<keyword evidence="5" id="KW-1185">Reference proteome</keyword>
<keyword evidence="1" id="KW-1133">Transmembrane helix</keyword>
<dbReference type="EMBL" id="FPIZ01000037">
    <property type="protein sequence ID" value="SFW88680.1"/>
    <property type="molecule type" value="Genomic_DNA"/>
</dbReference>
<accession>A0A1K1SWB0</accession>
<dbReference type="AlphaFoldDB" id="A0A1K1SWB0"/>
<feature type="transmembrane region" description="Helical" evidence="1">
    <location>
        <begin position="87"/>
        <end position="105"/>
    </location>
</feature>
<feature type="transmembrane region" description="Helical" evidence="1">
    <location>
        <begin position="117"/>
        <end position="135"/>
    </location>
</feature>
<reference evidence="2 4" key="1">
    <citation type="submission" date="2016-11" db="EMBL/GenBank/DDBJ databases">
        <authorList>
            <person name="Jaros S."/>
            <person name="Januszkiewicz K."/>
            <person name="Wedrychowicz H."/>
        </authorList>
    </citation>
    <scope>NUCLEOTIDE SEQUENCE [LARGE SCALE GENOMIC DNA]</scope>
    <source>
        <strain evidence="2 4">DSM 784</strain>
    </source>
</reference>
<sequence length="144" mass="16250">MKIDIKYTTAISAGLLMSFFIPWIRWSIFKYSGYQLPPIINTLYFTGKLTIGEFQSYSIAIFLYLIPIFCVLSLVRDMTGFRLIPVVTEFVAGLVLTGAFYYYIARYDREFIGHLSIGYYLTVGLSVLGLLVGIVQAKLASRAA</sequence>
<evidence type="ECO:0000313" key="4">
    <source>
        <dbReference type="Proteomes" id="UP000183788"/>
    </source>
</evidence>
<evidence type="ECO:0000313" key="2">
    <source>
        <dbReference type="EMBL" id="SFW88680.1"/>
    </source>
</evidence>
<protein>
    <submittedName>
        <fullName evidence="2">Uncharacterized protein</fullName>
    </submittedName>
</protein>
<dbReference type="EMBL" id="CP140154">
    <property type="protein sequence ID" value="WQG91255.1"/>
    <property type="molecule type" value="Genomic_DNA"/>
</dbReference>
<dbReference type="Proteomes" id="UP000183788">
    <property type="component" value="Unassembled WGS sequence"/>
</dbReference>
<keyword evidence="1" id="KW-0472">Membrane</keyword>
<organism evidence="2 4">
    <name type="scientific">Chitinophaga sancti</name>
    <dbReference type="NCBI Taxonomy" id="1004"/>
    <lineage>
        <taxon>Bacteria</taxon>
        <taxon>Pseudomonadati</taxon>
        <taxon>Bacteroidota</taxon>
        <taxon>Chitinophagia</taxon>
        <taxon>Chitinophagales</taxon>
        <taxon>Chitinophagaceae</taxon>
        <taxon>Chitinophaga</taxon>
    </lineage>
</organism>
<proteinExistence type="predicted"/>
<dbReference type="Proteomes" id="UP001326715">
    <property type="component" value="Chromosome"/>
</dbReference>
<dbReference type="OrthoDB" id="9854783at2"/>
<name>A0A1K1SWB0_9BACT</name>
<dbReference type="STRING" id="1004.SAMN05661012_06294"/>
<evidence type="ECO:0000313" key="5">
    <source>
        <dbReference type="Proteomes" id="UP001326715"/>
    </source>
</evidence>
<feature type="transmembrane region" description="Helical" evidence="1">
    <location>
        <begin position="7"/>
        <end position="28"/>
    </location>
</feature>
<reference evidence="3 5" key="2">
    <citation type="submission" date="2023-11" db="EMBL/GenBank/DDBJ databases">
        <title>MicrobeMod: A computational toolkit for identifying prokaryotic methylation and restriction-modification with nanopore sequencing.</title>
        <authorList>
            <person name="Crits-Christoph A."/>
            <person name="Kang S.C."/>
            <person name="Lee H."/>
            <person name="Ostrov N."/>
        </authorList>
    </citation>
    <scope>NUCLEOTIDE SEQUENCE [LARGE SCALE GENOMIC DNA]</scope>
    <source>
        <strain evidence="3 5">ATCC 23090</strain>
    </source>
</reference>
<dbReference type="RefSeq" id="WP_143150958.1">
    <property type="nucleotide sequence ID" value="NZ_CP139972.1"/>
</dbReference>
<evidence type="ECO:0000313" key="3">
    <source>
        <dbReference type="EMBL" id="WQG91255.1"/>
    </source>
</evidence>
<evidence type="ECO:0000256" key="1">
    <source>
        <dbReference type="SAM" id="Phobius"/>
    </source>
</evidence>
<keyword evidence="1" id="KW-0812">Transmembrane</keyword>
<gene>
    <name evidence="2" type="ORF">SAMN05661012_06294</name>
    <name evidence="3" type="ORF">SR876_07075</name>
</gene>